<comment type="caution">
    <text evidence="2">The sequence shown here is derived from an EMBL/GenBank/DDBJ whole genome shotgun (WGS) entry which is preliminary data.</text>
</comment>
<dbReference type="RefSeq" id="WP_343752325.1">
    <property type="nucleotide sequence ID" value="NZ_BAAADM010000041.1"/>
</dbReference>
<dbReference type="Gene3D" id="3.90.640.20">
    <property type="entry name" value="Heat-shock cognate protein, ATPase"/>
    <property type="match status" value="1"/>
</dbReference>
<name>A0ABP3J376_9BACI</name>
<gene>
    <name evidence="2" type="ORF">GCM10008983_16110</name>
</gene>
<dbReference type="Pfam" id="PF11738">
    <property type="entry name" value="DUF3298"/>
    <property type="match status" value="1"/>
</dbReference>
<dbReference type="EMBL" id="BAAADM010000041">
    <property type="protein sequence ID" value="GAA0439949.1"/>
    <property type="molecule type" value="Genomic_DNA"/>
</dbReference>
<evidence type="ECO:0000259" key="1">
    <source>
        <dbReference type="Pfam" id="PF11738"/>
    </source>
</evidence>
<keyword evidence="3" id="KW-1185">Reference proteome</keyword>
<evidence type="ECO:0000313" key="2">
    <source>
        <dbReference type="EMBL" id="GAA0439949.1"/>
    </source>
</evidence>
<proteinExistence type="predicted"/>
<dbReference type="InterPro" id="IPR037126">
    <property type="entry name" value="PdaC/RsiV-like_sf"/>
</dbReference>
<dbReference type="InterPro" id="IPR021729">
    <property type="entry name" value="DUF3298"/>
</dbReference>
<protein>
    <recommendedName>
        <fullName evidence="1">DUF3298 domain-containing protein</fullName>
    </recommendedName>
</protein>
<feature type="domain" description="DUF3298" evidence="1">
    <location>
        <begin position="115"/>
        <end position="185"/>
    </location>
</feature>
<accession>A0ABP3J376</accession>
<reference evidence="3" key="1">
    <citation type="journal article" date="2019" name="Int. J. Syst. Evol. Microbiol.">
        <title>The Global Catalogue of Microorganisms (GCM) 10K type strain sequencing project: providing services to taxonomists for standard genome sequencing and annotation.</title>
        <authorList>
            <consortium name="The Broad Institute Genomics Platform"/>
            <consortium name="The Broad Institute Genome Sequencing Center for Infectious Disease"/>
            <person name="Wu L."/>
            <person name="Ma J."/>
        </authorList>
    </citation>
    <scope>NUCLEOTIDE SEQUENCE [LARGE SCALE GENOMIC DNA]</scope>
    <source>
        <strain evidence="3">JCM 12149</strain>
    </source>
</reference>
<evidence type="ECO:0000313" key="3">
    <source>
        <dbReference type="Proteomes" id="UP001501459"/>
    </source>
</evidence>
<dbReference type="Gene3D" id="3.30.565.40">
    <property type="entry name" value="Fervidobacterium nodosum Rt17-B1 like"/>
    <property type="match status" value="1"/>
</dbReference>
<sequence>MPMSLPVPIKPYEIKDGPGKHVVYPQVYNMANQSLQAFINQSIVRNTQQLIDMQTNDMSGNIAEMVGGFEMKNNQRNVLSLTLSNYAIPYMAANGMTYMNSLTFDLMNGNECRLSDLFKPRSNYTQRISAIIQKQIAERDIPTIHNFTGISPQQSFYIADKTLVIYFQPLEFTPHVFGIPTFPISVYELQDIIPENSPLSRMAMNN</sequence>
<dbReference type="Proteomes" id="UP001501459">
    <property type="component" value="Unassembled WGS sequence"/>
</dbReference>
<organism evidence="2 3">
    <name type="scientific">Lentibacillus halophilus</name>
    <dbReference type="NCBI Taxonomy" id="295065"/>
    <lineage>
        <taxon>Bacteria</taxon>
        <taxon>Bacillati</taxon>
        <taxon>Bacillota</taxon>
        <taxon>Bacilli</taxon>
        <taxon>Bacillales</taxon>
        <taxon>Bacillaceae</taxon>
        <taxon>Lentibacillus</taxon>
    </lineage>
</organism>